<feature type="coiled-coil region" evidence="1">
    <location>
        <begin position="266"/>
        <end position="314"/>
    </location>
</feature>
<dbReference type="RefSeq" id="WP_302908518.1">
    <property type="nucleotide sequence ID" value="NZ_JAUMIS010000001.1"/>
</dbReference>
<evidence type="ECO:0000313" key="5">
    <source>
        <dbReference type="Proteomes" id="UP001168640"/>
    </source>
</evidence>
<comment type="caution">
    <text evidence="4">The sequence shown here is derived from an EMBL/GenBank/DDBJ whole genome shotgun (WGS) entry which is preliminary data.</text>
</comment>
<feature type="compositionally biased region" description="Basic and acidic residues" evidence="2">
    <location>
        <begin position="1"/>
        <end position="24"/>
    </location>
</feature>
<evidence type="ECO:0008006" key="6">
    <source>
        <dbReference type="Google" id="ProtNLM"/>
    </source>
</evidence>
<feature type="region of interest" description="Disordered" evidence="2">
    <location>
        <begin position="1"/>
        <end position="50"/>
    </location>
</feature>
<sequence>MEPIRPDDDELRAEAPKITAERDNSTPGKVKAASRASKENADKPARQRTANGGKGSMVMLWLLFVGLACAAVAGWYSQNERIKALEGQLEEADYSVRQSTLALARVEGELSETGETLEQSGATLGEKIAANQSGLKAANSEIRKLWVVANERNKARLNEHEEQLSGLEERLAEDVEARRALQTTVENAKASLAADISALENEAQASIASLEEAAQQLTAQLTGLTQQMAEVDQLVESRIRRFEQEQKLSASGVESRLSALEQKTSAAAGQNTVQALQSEVASLERTVQAIDSSRAQLTSRLVRLSEEVNALRAQSVAN</sequence>
<evidence type="ECO:0000256" key="2">
    <source>
        <dbReference type="SAM" id="MobiDB-lite"/>
    </source>
</evidence>
<keyword evidence="3" id="KW-0472">Membrane</keyword>
<evidence type="ECO:0000256" key="1">
    <source>
        <dbReference type="SAM" id="Coils"/>
    </source>
</evidence>
<dbReference type="Gene3D" id="1.20.1270.70">
    <property type="entry name" value="Designed single chain three-helix bundle"/>
    <property type="match status" value="1"/>
</dbReference>
<reference evidence="4" key="1">
    <citation type="submission" date="2023-07" db="EMBL/GenBank/DDBJ databases">
        <title>Marinobacter sp. chi1 genome sequencing and assembly.</title>
        <authorList>
            <person name="Park S."/>
        </authorList>
    </citation>
    <scope>NUCLEOTIDE SEQUENCE</scope>
    <source>
        <strain evidence="4">Chi1</strain>
    </source>
</reference>
<feature type="compositionally biased region" description="Basic and acidic residues" evidence="2">
    <location>
        <begin position="36"/>
        <end position="45"/>
    </location>
</feature>
<evidence type="ECO:0000313" key="4">
    <source>
        <dbReference type="EMBL" id="MDO3720268.1"/>
    </source>
</evidence>
<keyword evidence="1" id="KW-0175">Coiled coil</keyword>
<evidence type="ECO:0000256" key="3">
    <source>
        <dbReference type="SAM" id="Phobius"/>
    </source>
</evidence>
<feature type="transmembrane region" description="Helical" evidence="3">
    <location>
        <begin position="58"/>
        <end position="76"/>
    </location>
</feature>
<proteinExistence type="predicted"/>
<dbReference type="EMBL" id="JAUMIS010000001">
    <property type="protein sequence ID" value="MDO3720268.1"/>
    <property type="molecule type" value="Genomic_DNA"/>
</dbReference>
<protein>
    <recommendedName>
        <fullName evidence="6">Chromosome partition protein Smc</fullName>
    </recommendedName>
</protein>
<gene>
    <name evidence="4" type="ORF">QVZ43_00965</name>
</gene>
<keyword evidence="3" id="KW-0812">Transmembrane</keyword>
<feature type="coiled-coil region" evidence="1">
    <location>
        <begin position="150"/>
        <end position="234"/>
    </location>
</feature>
<keyword evidence="3" id="KW-1133">Transmembrane helix</keyword>
<accession>A0ABT8VWA2</accession>
<keyword evidence="5" id="KW-1185">Reference proteome</keyword>
<name>A0ABT8VWA2_9GAMM</name>
<organism evidence="4 5">
    <name type="scientific">Marinobacter suaedae</name>
    <dbReference type="NCBI Taxonomy" id="3057675"/>
    <lineage>
        <taxon>Bacteria</taxon>
        <taxon>Pseudomonadati</taxon>
        <taxon>Pseudomonadota</taxon>
        <taxon>Gammaproteobacteria</taxon>
        <taxon>Pseudomonadales</taxon>
        <taxon>Marinobacteraceae</taxon>
        <taxon>Marinobacter</taxon>
    </lineage>
</organism>
<dbReference type="Proteomes" id="UP001168640">
    <property type="component" value="Unassembled WGS sequence"/>
</dbReference>